<evidence type="ECO:0000313" key="8">
    <source>
        <dbReference type="Proteomes" id="UP001617427"/>
    </source>
</evidence>
<accession>A0ABW8F163</accession>
<protein>
    <submittedName>
        <fullName evidence="7">Tyrosine-type recombinase/integrase</fullName>
    </submittedName>
</protein>
<name>A0ABW8F163_9BURK</name>
<dbReference type="PANTHER" id="PTHR30349:SF64">
    <property type="entry name" value="PROPHAGE INTEGRASE INTD-RELATED"/>
    <property type="match status" value="1"/>
</dbReference>
<dbReference type="PANTHER" id="PTHR30349">
    <property type="entry name" value="PHAGE INTEGRASE-RELATED"/>
    <property type="match status" value="1"/>
</dbReference>
<keyword evidence="8" id="KW-1185">Reference proteome</keyword>
<proteinExistence type="inferred from homology"/>
<feature type="region of interest" description="Disordered" evidence="5">
    <location>
        <begin position="332"/>
        <end position="371"/>
    </location>
</feature>
<evidence type="ECO:0000256" key="3">
    <source>
        <dbReference type="ARBA" id="ARBA00023125"/>
    </source>
</evidence>
<dbReference type="Gene3D" id="1.10.443.10">
    <property type="entry name" value="Intergrase catalytic core"/>
    <property type="match status" value="1"/>
</dbReference>
<dbReference type="InterPro" id="IPR050090">
    <property type="entry name" value="Tyrosine_recombinase_XerCD"/>
</dbReference>
<dbReference type="RefSeq" id="WP_402701472.1">
    <property type="nucleotide sequence ID" value="NZ_JBIUZV010000008.1"/>
</dbReference>
<evidence type="ECO:0000256" key="1">
    <source>
        <dbReference type="ARBA" id="ARBA00008857"/>
    </source>
</evidence>
<evidence type="ECO:0000256" key="2">
    <source>
        <dbReference type="ARBA" id="ARBA00022908"/>
    </source>
</evidence>
<gene>
    <name evidence="7" type="ORF">ACIPEN_14475</name>
</gene>
<feature type="compositionally biased region" description="Polar residues" evidence="5">
    <location>
        <begin position="347"/>
        <end position="358"/>
    </location>
</feature>
<dbReference type="Pfam" id="PF00589">
    <property type="entry name" value="Phage_integrase"/>
    <property type="match status" value="1"/>
</dbReference>
<dbReference type="Gene3D" id="1.10.150.130">
    <property type="match status" value="1"/>
</dbReference>
<keyword evidence="2" id="KW-0229">DNA integration</keyword>
<dbReference type="InterPro" id="IPR010998">
    <property type="entry name" value="Integrase_recombinase_N"/>
</dbReference>
<feature type="compositionally biased region" description="Basic and acidic residues" evidence="5">
    <location>
        <begin position="362"/>
        <end position="371"/>
    </location>
</feature>
<dbReference type="InterPro" id="IPR011010">
    <property type="entry name" value="DNA_brk_join_enz"/>
</dbReference>
<dbReference type="Proteomes" id="UP001617427">
    <property type="component" value="Unassembled WGS sequence"/>
</dbReference>
<keyword evidence="4" id="KW-0233">DNA recombination</keyword>
<comment type="similarity">
    <text evidence="1">Belongs to the 'phage' integrase family.</text>
</comment>
<evidence type="ECO:0000256" key="4">
    <source>
        <dbReference type="ARBA" id="ARBA00023172"/>
    </source>
</evidence>
<dbReference type="SUPFAM" id="SSF56349">
    <property type="entry name" value="DNA breaking-rejoining enzymes"/>
    <property type="match status" value="1"/>
</dbReference>
<evidence type="ECO:0000259" key="6">
    <source>
        <dbReference type="PROSITE" id="PS51898"/>
    </source>
</evidence>
<evidence type="ECO:0000313" key="7">
    <source>
        <dbReference type="EMBL" id="MFJ3047033.1"/>
    </source>
</evidence>
<comment type="caution">
    <text evidence="7">The sequence shown here is derived from an EMBL/GenBank/DDBJ whole genome shotgun (WGS) entry which is preliminary data.</text>
</comment>
<sequence>MGRIPTKNKHLPPRMRMRVQRSGKPYYYYDNGGKPRVETPLGSDYVVAVRKWAELEQDKSGRAQAVVTFKYVANRYKMEVLPGKGDRTQRDNLIEFTFLQEFFAEAPIDDIEPVHIRQYMDWRVKRSRELAEEKNAERVKRKLPPIKLTGKEGQVRANREKALFSHVFNMARNWGLTRAENPCAGIKGYTETGRDVYVEDDLFQKVYEIADQPTRDAMDLAYLTGQRPADTVGYLESDIKNGFLELQQDKTKKKLRIQIIGELDRVITRILARKRVACRELDVTPTELIVNEKGKRFSQSALSQRFYDARVATGIDLATFQFRDLRAKAGTDKAESAGDIRAAQKQLGHSSVTMTEAYTRQRKGDKVGPTR</sequence>
<reference evidence="7 8" key="1">
    <citation type="submission" date="2024-10" db="EMBL/GenBank/DDBJ databases">
        <title>The Natural Products Discovery Center: Release of the First 8490 Sequenced Strains for Exploring Actinobacteria Biosynthetic Diversity.</title>
        <authorList>
            <person name="Kalkreuter E."/>
            <person name="Kautsar S.A."/>
            <person name="Yang D."/>
            <person name="Bader C.D."/>
            <person name="Teijaro C.N."/>
            <person name="Fluegel L."/>
            <person name="Davis C.M."/>
            <person name="Simpson J.R."/>
            <person name="Lauterbach L."/>
            <person name="Steele A.D."/>
            <person name="Gui C."/>
            <person name="Meng S."/>
            <person name="Li G."/>
            <person name="Viehrig K."/>
            <person name="Ye F."/>
            <person name="Su P."/>
            <person name="Kiefer A.F."/>
            <person name="Nichols A."/>
            <person name="Cepeda A.J."/>
            <person name="Yan W."/>
            <person name="Fan B."/>
            <person name="Jiang Y."/>
            <person name="Adhikari A."/>
            <person name="Zheng C.-J."/>
            <person name="Schuster L."/>
            <person name="Cowan T.M."/>
            <person name="Smanski M.J."/>
            <person name="Chevrette M.G."/>
            <person name="De Carvalho L.P.S."/>
            <person name="Shen B."/>
        </authorList>
    </citation>
    <scope>NUCLEOTIDE SEQUENCE [LARGE SCALE GENOMIC DNA]</scope>
    <source>
        <strain evidence="7 8">NPDC087045</strain>
    </source>
</reference>
<dbReference type="PROSITE" id="PS51898">
    <property type="entry name" value="TYR_RECOMBINASE"/>
    <property type="match status" value="1"/>
</dbReference>
<organism evidence="7 8">
    <name type="scientific">Herbaspirillum chlorophenolicum</name>
    <dbReference type="NCBI Taxonomy" id="211589"/>
    <lineage>
        <taxon>Bacteria</taxon>
        <taxon>Pseudomonadati</taxon>
        <taxon>Pseudomonadota</taxon>
        <taxon>Betaproteobacteria</taxon>
        <taxon>Burkholderiales</taxon>
        <taxon>Oxalobacteraceae</taxon>
        <taxon>Herbaspirillum</taxon>
    </lineage>
</organism>
<dbReference type="InterPro" id="IPR013762">
    <property type="entry name" value="Integrase-like_cat_sf"/>
</dbReference>
<feature type="domain" description="Tyr recombinase" evidence="6">
    <location>
        <begin position="193"/>
        <end position="371"/>
    </location>
</feature>
<dbReference type="InterPro" id="IPR002104">
    <property type="entry name" value="Integrase_catalytic"/>
</dbReference>
<keyword evidence="3" id="KW-0238">DNA-binding</keyword>
<dbReference type="EMBL" id="JBIUZV010000008">
    <property type="protein sequence ID" value="MFJ3047033.1"/>
    <property type="molecule type" value="Genomic_DNA"/>
</dbReference>
<evidence type="ECO:0000256" key="5">
    <source>
        <dbReference type="SAM" id="MobiDB-lite"/>
    </source>
</evidence>